<protein>
    <recommendedName>
        <fullName evidence="2">DUF4592 domain-containing protein</fullName>
    </recommendedName>
</protein>
<feature type="compositionally biased region" description="Polar residues" evidence="1">
    <location>
        <begin position="672"/>
        <end position="684"/>
    </location>
</feature>
<feature type="compositionally biased region" description="Polar residues" evidence="1">
    <location>
        <begin position="612"/>
        <end position="630"/>
    </location>
</feature>
<feature type="region of interest" description="Disordered" evidence="1">
    <location>
        <begin position="535"/>
        <end position="574"/>
    </location>
</feature>
<evidence type="ECO:0000313" key="3">
    <source>
        <dbReference type="EMBL" id="KAK7882424.1"/>
    </source>
</evidence>
<dbReference type="InterPro" id="IPR026713">
    <property type="entry name" value="CRACD-like"/>
</dbReference>
<feature type="compositionally biased region" description="Polar residues" evidence="1">
    <location>
        <begin position="638"/>
        <end position="648"/>
    </location>
</feature>
<feature type="compositionally biased region" description="Basic residues" evidence="1">
    <location>
        <begin position="212"/>
        <end position="231"/>
    </location>
</feature>
<gene>
    <name evidence="3" type="ORF">WMY93_028598</name>
</gene>
<feature type="region of interest" description="Disordered" evidence="1">
    <location>
        <begin position="1"/>
        <end position="21"/>
    </location>
</feature>
<feature type="region of interest" description="Disordered" evidence="1">
    <location>
        <begin position="358"/>
        <end position="401"/>
    </location>
</feature>
<feature type="compositionally biased region" description="Polar residues" evidence="1">
    <location>
        <begin position="536"/>
        <end position="567"/>
    </location>
</feature>
<dbReference type="Proteomes" id="UP001460270">
    <property type="component" value="Unassembled WGS sequence"/>
</dbReference>
<dbReference type="PANTHER" id="PTHR47743:SF1">
    <property type="entry name" value="CRACD-LIKE PROTEIN"/>
    <property type="match status" value="1"/>
</dbReference>
<dbReference type="Pfam" id="PF15262">
    <property type="entry name" value="DUF4592"/>
    <property type="match status" value="1"/>
</dbReference>
<name>A0AAW0MXX4_9GOBI</name>
<feature type="compositionally biased region" description="Low complexity" evidence="1">
    <location>
        <begin position="756"/>
        <end position="772"/>
    </location>
</feature>
<evidence type="ECO:0000256" key="1">
    <source>
        <dbReference type="SAM" id="MobiDB-lite"/>
    </source>
</evidence>
<dbReference type="PANTHER" id="PTHR47743">
    <property type="entry name" value="KIAA1210 / KIAA1211 FAMILY MEMBER"/>
    <property type="match status" value="1"/>
</dbReference>
<dbReference type="EMBL" id="JBBPFD010000021">
    <property type="protein sequence ID" value="KAK7882424.1"/>
    <property type="molecule type" value="Genomic_DNA"/>
</dbReference>
<feature type="region of interest" description="Disordered" evidence="1">
    <location>
        <begin position="612"/>
        <end position="691"/>
    </location>
</feature>
<sequence>METFMAETEESTDSAGHKKSKLKSLKLRLFGKSKKREETSRKLSQSAGDITAAEELGSDEDLMSNPGAMGSRALSHDSIFFADQTLIEAEPTRVLSQENVHVKIKALQEKLQQQKFHLGPPPTVSPSKLSEDCTSHSEQEHVDNQLVMSERHTTIQENFNKALSQMSSNPMLPTPKPVSAKPSSNALSPIEMAPLDFSSSVQFTPVLDTSAARHRLAVKPRNQRASSKRKHNTADPKALTSELINSDTLKEQKESPDIEEESERETVNTKMEDTTLMLPEPTKPVTPSKPSSIVSPQKDISILAEIPSVSTQILRPKAHRPVDVTPRPHSSFISSEVKDMSDTSGNFDIQFLRNTQNKTIDRTSAIKRPHPGSGSFHLSASKRREEEERPRSGSFTGIREHSWIKSGEKRLDTSSNISPKVDLKPVGPTLLMGREETWMTKNCLKKVESVRQPEKETIEGEAKTTFDVSAAPSTASVPAKQTVPAPINTPLVSVEAQPSKSHATSTEVSWMSMAMEKTRGLQNLFSSKFPKDFTGVQKTQGSTPNLAQTETQSQDAKFTNPPLTNAAKTDEHKSPAQIVKQFPGATAQQNMPVSSFKEERITKPVLQPISTEPVTHSVTQGNIWTSQSPLRSIRQEESTLQSTTGLSGPQSSPQPPPWSTRSLRATGLAVTQDITADSKTSTSNVEEKEGQSLWGTAVGKKAAVLEKRAEWTSSPVALQSEPIVSKETESKHTVSTPKKIPERLKEEKWIRKTADPSSVPSPSSTLQSMSDSGELSWIELAKRKSMAWSDKTMD</sequence>
<feature type="compositionally biased region" description="Basic and acidic residues" evidence="1">
    <location>
        <begin position="739"/>
        <end position="754"/>
    </location>
</feature>
<dbReference type="InterPro" id="IPR028030">
    <property type="entry name" value="DUF4592"/>
</dbReference>
<feature type="domain" description="DUF4592" evidence="2">
    <location>
        <begin position="115"/>
        <end position="228"/>
    </location>
</feature>
<feature type="compositionally biased region" description="Basic and acidic residues" evidence="1">
    <location>
        <begin position="382"/>
        <end position="391"/>
    </location>
</feature>
<reference evidence="4" key="1">
    <citation type="submission" date="2024-04" db="EMBL/GenBank/DDBJ databases">
        <title>Salinicola lusitanus LLJ914,a marine bacterium isolated from the Okinawa Trough.</title>
        <authorList>
            <person name="Li J."/>
        </authorList>
    </citation>
    <scope>NUCLEOTIDE SEQUENCE [LARGE SCALE GENOMIC DNA]</scope>
</reference>
<feature type="region of interest" description="Disordered" evidence="1">
    <location>
        <begin position="722"/>
        <end position="772"/>
    </location>
</feature>
<organism evidence="3 4">
    <name type="scientific">Mugilogobius chulae</name>
    <name type="common">yellowstripe goby</name>
    <dbReference type="NCBI Taxonomy" id="88201"/>
    <lineage>
        <taxon>Eukaryota</taxon>
        <taxon>Metazoa</taxon>
        <taxon>Chordata</taxon>
        <taxon>Craniata</taxon>
        <taxon>Vertebrata</taxon>
        <taxon>Euteleostomi</taxon>
        <taxon>Actinopterygii</taxon>
        <taxon>Neopterygii</taxon>
        <taxon>Teleostei</taxon>
        <taxon>Neoteleostei</taxon>
        <taxon>Acanthomorphata</taxon>
        <taxon>Gobiaria</taxon>
        <taxon>Gobiiformes</taxon>
        <taxon>Gobioidei</taxon>
        <taxon>Gobiidae</taxon>
        <taxon>Gobionellinae</taxon>
        <taxon>Mugilogobius</taxon>
    </lineage>
</organism>
<feature type="region of interest" description="Disordered" evidence="1">
    <location>
        <begin position="212"/>
        <end position="269"/>
    </location>
</feature>
<comment type="caution">
    <text evidence="3">The sequence shown here is derived from an EMBL/GenBank/DDBJ whole genome shotgun (WGS) entry which is preliminary data.</text>
</comment>
<evidence type="ECO:0000313" key="4">
    <source>
        <dbReference type="Proteomes" id="UP001460270"/>
    </source>
</evidence>
<keyword evidence="4" id="KW-1185">Reference proteome</keyword>
<evidence type="ECO:0000259" key="2">
    <source>
        <dbReference type="Pfam" id="PF15262"/>
    </source>
</evidence>
<accession>A0AAW0MXX4</accession>
<proteinExistence type="predicted"/>
<dbReference type="AlphaFoldDB" id="A0AAW0MXX4"/>
<feature type="region of interest" description="Disordered" evidence="1">
    <location>
        <begin position="33"/>
        <end position="70"/>
    </location>
</feature>